<comment type="catalytic activity">
    <reaction evidence="9">
        <text>adenosine + phosphate = alpha-D-ribose 1-phosphate + adenine</text>
        <dbReference type="Rhea" id="RHEA:27642"/>
        <dbReference type="ChEBI" id="CHEBI:16335"/>
        <dbReference type="ChEBI" id="CHEBI:16708"/>
        <dbReference type="ChEBI" id="CHEBI:43474"/>
        <dbReference type="ChEBI" id="CHEBI:57720"/>
        <dbReference type="EC" id="2.4.2.1"/>
    </reaction>
    <physiologicalReaction direction="left-to-right" evidence="9">
        <dbReference type="Rhea" id="RHEA:27643"/>
    </physiologicalReaction>
</comment>
<sequence length="294" mass="32832">MTDNKLIRYGKKETTKLKEKNGVTYIVFPEIEKIGFVDHLFSTRIGGVSKGDYATMNLSYTRGDDKECVDENYRRIAEVLGHGKTLDDFVCTFQTHTTNIRVVTESDRGKGPARVRDYTDIDGLITNVPGIILGTFHADCPPIYIIDTVKKAIGLAHSGWKGTRGEIGKKTIEKMSTTYGTDPKDCICAIGPSICGECYEIGEDVALEFSKAYTERELEDNKILVPYPNNKYRLYLWNAIKLSLLKAGVPDSNIIVTDICTKCNPDLLFSHRVHGEKRGNLMAFLCINDNALNS</sequence>
<keyword evidence="5" id="KW-0479">Metal-binding</keyword>
<dbReference type="GO" id="GO:0005507">
    <property type="term" value="F:copper ion binding"/>
    <property type="evidence" value="ECO:0007669"/>
    <property type="project" value="TreeGrafter"/>
</dbReference>
<evidence type="ECO:0000256" key="1">
    <source>
        <dbReference type="ARBA" id="ARBA00000553"/>
    </source>
</evidence>
<evidence type="ECO:0000256" key="6">
    <source>
        <dbReference type="ARBA" id="ARBA00022801"/>
    </source>
</evidence>
<dbReference type="NCBIfam" id="TIGR00726">
    <property type="entry name" value="peptidoglycan editing factor PgeF"/>
    <property type="match status" value="1"/>
</dbReference>
<dbReference type="GO" id="GO:0016787">
    <property type="term" value="F:hydrolase activity"/>
    <property type="evidence" value="ECO:0007669"/>
    <property type="project" value="UniProtKB-KW"/>
</dbReference>
<dbReference type="InterPro" id="IPR011324">
    <property type="entry name" value="Cytotoxic_necrot_fac-like_cat"/>
</dbReference>
<dbReference type="SUPFAM" id="SSF64438">
    <property type="entry name" value="CNF1/YfiH-like putative cysteine hydrolases"/>
    <property type="match status" value="1"/>
</dbReference>
<evidence type="ECO:0000313" key="12">
    <source>
        <dbReference type="EMBL" id="SFP89836.1"/>
    </source>
</evidence>
<dbReference type="Gene3D" id="3.60.140.10">
    <property type="entry name" value="CNF1/YfiH-like putative cysteine hydrolases"/>
    <property type="match status" value="1"/>
</dbReference>
<evidence type="ECO:0000313" key="13">
    <source>
        <dbReference type="Proteomes" id="UP000182624"/>
    </source>
</evidence>
<keyword evidence="6" id="KW-0378">Hydrolase</keyword>
<gene>
    <name evidence="12" type="ORF">SAMN04487928_11141</name>
</gene>
<evidence type="ECO:0000256" key="11">
    <source>
        <dbReference type="RuleBase" id="RU361274"/>
    </source>
</evidence>
<dbReference type="OrthoDB" id="4279at2"/>
<comment type="function">
    <text evidence="2">Purine nucleoside enzyme that catalyzes the phosphorolysis of adenosine and inosine nucleosides, yielding D-ribose 1-phosphate and the respective free bases, adenine and hypoxanthine. Also catalyzes the phosphorolysis of S-methyl-5'-thioadenosine into adenine and S-methyl-5-thio-alpha-D-ribose 1-phosphate. Also has adenosine deaminase activity.</text>
</comment>
<comment type="catalytic activity">
    <reaction evidence="10">
        <text>S-methyl-5'-thioadenosine + phosphate = 5-(methylsulfanyl)-alpha-D-ribose 1-phosphate + adenine</text>
        <dbReference type="Rhea" id="RHEA:11852"/>
        <dbReference type="ChEBI" id="CHEBI:16708"/>
        <dbReference type="ChEBI" id="CHEBI:17509"/>
        <dbReference type="ChEBI" id="CHEBI:43474"/>
        <dbReference type="ChEBI" id="CHEBI:58533"/>
        <dbReference type="EC" id="2.4.2.28"/>
    </reaction>
    <physiologicalReaction direction="left-to-right" evidence="10">
        <dbReference type="Rhea" id="RHEA:11853"/>
    </physiologicalReaction>
</comment>
<proteinExistence type="inferred from homology"/>
<dbReference type="CDD" id="cd16833">
    <property type="entry name" value="YfiH"/>
    <property type="match status" value="1"/>
</dbReference>
<keyword evidence="4" id="KW-0808">Transferase</keyword>
<dbReference type="AlphaFoldDB" id="A0A1I5U5L5"/>
<dbReference type="Proteomes" id="UP000182624">
    <property type="component" value="Unassembled WGS sequence"/>
</dbReference>
<dbReference type="PANTHER" id="PTHR30616:SF2">
    <property type="entry name" value="PURINE NUCLEOSIDE PHOSPHORYLASE LACC1"/>
    <property type="match status" value="1"/>
</dbReference>
<name>A0A1I5U5L5_9FIRM</name>
<evidence type="ECO:0000256" key="5">
    <source>
        <dbReference type="ARBA" id="ARBA00022723"/>
    </source>
</evidence>
<evidence type="ECO:0000256" key="2">
    <source>
        <dbReference type="ARBA" id="ARBA00003215"/>
    </source>
</evidence>
<accession>A0A1I5U5L5</accession>
<protein>
    <recommendedName>
        <fullName evidence="11">Purine nucleoside phosphorylase</fullName>
    </recommendedName>
</protein>
<dbReference type="PANTHER" id="PTHR30616">
    <property type="entry name" value="UNCHARACTERIZED PROTEIN YFIH"/>
    <property type="match status" value="1"/>
</dbReference>
<evidence type="ECO:0000256" key="10">
    <source>
        <dbReference type="ARBA" id="ARBA00049893"/>
    </source>
</evidence>
<comment type="similarity">
    <text evidence="3 11">Belongs to the purine nucleoside phosphorylase YfiH/LACC1 family.</text>
</comment>
<comment type="catalytic activity">
    <reaction evidence="8">
        <text>adenosine + H2O + H(+) = inosine + NH4(+)</text>
        <dbReference type="Rhea" id="RHEA:24408"/>
        <dbReference type="ChEBI" id="CHEBI:15377"/>
        <dbReference type="ChEBI" id="CHEBI:15378"/>
        <dbReference type="ChEBI" id="CHEBI:16335"/>
        <dbReference type="ChEBI" id="CHEBI:17596"/>
        <dbReference type="ChEBI" id="CHEBI:28938"/>
        <dbReference type="EC" id="3.5.4.4"/>
    </reaction>
    <physiologicalReaction direction="left-to-right" evidence="8">
        <dbReference type="Rhea" id="RHEA:24409"/>
    </physiologicalReaction>
</comment>
<organism evidence="12 13">
    <name type="scientific">Butyrivibrio proteoclasticus</name>
    <dbReference type="NCBI Taxonomy" id="43305"/>
    <lineage>
        <taxon>Bacteria</taxon>
        <taxon>Bacillati</taxon>
        <taxon>Bacillota</taxon>
        <taxon>Clostridia</taxon>
        <taxon>Lachnospirales</taxon>
        <taxon>Lachnospiraceae</taxon>
        <taxon>Butyrivibrio</taxon>
    </lineage>
</organism>
<evidence type="ECO:0000256" key="9">
    <source>
        <dbReference type="ARBA" id="ARBA00048968"/>
    </source>
</evidence>
<evidence type="ECO:0000256" key="8">
    <source>
        <dbReference type="ARBA" id="ARBA00047989"/>
    </source>
</evidence>
<dbReference type="GO" id="GO:0017061">
    <property type="term" value="F:S-methyl-5-thioadenosine phosphorylase activity"/>
    <property type="evidence" value="ECO:0007669"/>
    <property type="project" value="UniProtKB-EC"/>
</dbReference>
<dbReference type="InterPro" id="IPR003730">
    <property type="entry name" value="Cu_polyphenol_OxRdtase"/>
</dbReference>
<keyword evidence="7" id="KW-0862">Zinc</keyword>
<keyword evidence="13" id="KW-1185">Reference proteome</keyword>
<dbReference type="Pfam" id="PF02578">
    <property type="entry name" value="Cu-oxidase_4"/>
    <property type="match status" value="1"/>
</dbReference>
<evidence type="ECO:0000256" key="4">
    <source>
        <dbReference type="ARBA" id="ARBA00022679"/>
    </source>
</evidence>
<evidence type="ECO:0000256" key="7">
    <source>
        <dbReference type="ARBA" id="ARBA00022833"/>
    </source>
</evidence>
<dbReference type="RefSeq" id="WP_074887259.1">
    <property type="nucleotide sequence ID" value="NZ_FOXO01000011.1"/>
</dbReference>
<reference evidence="13" key="1">
    <citation type="submission" date="2016-10" db="EMBL/GenBank/DDBJ databases">
        <authorList>
            <person name="Varghese N."/>
            <person name="Submissions S."/>
        </authorList>
    </citation>
    <scope>NUCLEOTIDE SEQUENCE [LARGE SCALE GENOMIC DNA]</scope>
    <source>
        <strain evidence="13">P18</strain>
    </source>
</reference>
<dbReference type="EMBL" id="FOXO01000011">
    <property type="protein sequence ID" value="SFP89836.1"/>
    <property type="molecule type" value="Genomic_DNA"/>
</dbReference>
<comment type="catalytic activity">
    <reaction evidence="1">
        <text>inosine + phosphate = alpha-D-ribose 1-phosphate + hypoxanthine</text>
        <dbReference type="Rhea" id="RHEA:27646"/>
        <dbReference type="ChEBI" id="CHEBI:17368"/>
        <dbReference type="ChEBI" id="CHEBI:17596"/>
        <dbReference type="ChEBI" id="CHEBI:43474"/>
        <dbReference type="ChEBI" id="CHEBI:57720"/>
        <dbReference type="EC" id="2.4.2.1"/>
    </reaction>
    <physiologicalReaction direction="left-to-right" evidence="1">
        <dbReference type="Rhea" id="RHEA:27647"/>
    </physiologicalReaction>
</comment>
<dbReference type="InterPro" id="IPR038371">
    <property type="entry name" value="Cu_polyphenol_OxRdtase_sf"/>
</dbReference>
<evidence type="ECO:0000256" key="3">
    <source>
        <dbReference type="ARBA" id="ARBA00007353"/>
    </source>
</evidence>